<proteinExistence type="predicted"/>
<protein>
    <recommendedName>
        <fullName evidence="5">Integral membrane protein</fullName>
    </recommendedName>
</protein>
<gene>
    <name evidence="3" type="ORF">FHX71_004179</name>
</gene>
<organism evidence="3 4">
    <name type="scientific">Promicromonospora sukumoe</name>
    <dbReference type="NCBI Taxonomy" id="88382"/>
    <lineage>
        <taxon>Bacteria</taxon>
        <taxon>Bacillati</taxon>
        <taxon>Actinomycetota</taxon>
        <taxon>Actinomycetes</taxon>
        <taxon>Micrococcales</taxon>
        <taxon>Promicromonosporaceae</taxon>
        <taxon>Promicromonospora</taxon>
    </lineage>
</organism>
<dbReference type="Proteomes" id="UP000540568">
    <property type="component" value="Unassembled WGS sequence"/>
</dbReference>
<feature type="transmembrane region" description="Helical" evidence="2">
    <location>
        <begin position="72"/>
        <end position="90"/>
    </location>
</feature>
<name>A0A7W3JCB5_9MICO</name>
<accession>A0A7W3JCB5</accession>
<evidence type="ECO:0000313" key="3">
    <source>
        <dbReference type="EMBL" id="MBA8810203.1"/>
    </source>
</evidence>
<evidence type="ECO:0000313" key="4">
    <source>
        <dbReference type="Proteomes" id="UP000540568"/>
    </source>
</evidence>
<sequence>MRPDQPDPRRSPRHARPDAVDALRGGQGEPGESLKERAAYLYGLVITGSVLASAPADLGIVRVAGLLGGTLLVYWCAESYAHLIAARSLARRPLRPAERRHVLAEGLPLIAACTAPVVVLLIEWVLRVPATVAVDVALVVNLGLLLVVGWRMSTDGGLRGSRRLGATATAGLLGVAMIGLKLALH</sequence>
<keyword evidence="4" id="KW-1185">Reference proteome</keyword>
<feature type="transmembrane region" description="Helical" evidence="2">
    <location>
        <begin position="39"/>
        <end position="60"/>
    </location>
</feature>
<feature type="transmembrane region" description="Helical" evidence="2">
    <location>
        <begin position="102"/>
        <end position="126"/>
    </location>
</feature>
<feature type="transmembrane region" description="Helical" evidence="2">
    <location>
        <begin position="164"/>
        <end position="184"/>
    </location>
</feature>
<evidence type="ECO:0000256" key="2">
    <source>
        <dbReference type="SAM" id="Phobius"/>
    </source>
</evidence>
<keyword evidence="2" id="KW-1133">Transmembrane helix</keyword>
<comment type="caution">
    <text evidence="3">The sequence shown here is derived from an EMBL/GenBank/DDBJ whole genome shotgun (WGS) entry which is preliminary data.</text>
</comment>
<reference evidence="3 4" key="1">
    <citation type="submission" date="2020-07" db="EMBL/GenBank/DDBJ databases">
        <title>Sequencing the genomes of 1000 actinobacteria strains.</title>
        <authorList>
            <person name="Klenk H.-P."/>
        </authorList>
    </citation>
    <scope>NUCLEOTIDE SEQUENCE [LARGE SCALE GENOMIC DNA]</scope>
    <source>
        <strain evidence="3 4">DSM 44121</strain>
    </source>
</reference>
<evidence type="ECO:0000256" key="1">
    <source>
        <dbReference type="SAM" id="MobiDB-lite"/>
    </source>
</evidence>
<dbReference type="EMBL" id="JACGWV010000002">
    <property type="protein sequence ID" value="MBA8810203.1"/>
    <property type="molecule type" value="Genomic_DNA"/>
</dbReference>
<feature type="region of interest" description="Disordered" evidence="1">
    <location>
        <begin position="1"/>
        <end position="31"/>
    </location>
</feature>
<keyword evidence="2" id="KW-0472">Membrane</keyword>
<dbReference type="AlphaFoldDB" id="A0A7W3JCB5"/>
<keyword evidence="2" id="KW-0812">Transmembrane</keyword>
<feature type="transmembrane region" description="Helical" evidence="2">
    <location>
        <begin position="132"/>
        <end position="152"/>
    </location>
</feature>
<dbReference type="RefSeq" id="WP_312877158.1">
    <property type="nucleotide sequence ID" value="NZ_BAAATF010000010.1"/>
</dbReference>
<feature type="compositionally biased region" description="Basic and acidic residues" evidence="1">
    <location>
        <begin position="1"/>
        <end position="21"/>
    </location>
</feature>
<evidence type="ECO:0008006" key="5">
    <source>
        <dbReference type="Google" id="ProtNLM"/>
    </source>
</evidence>